<keyword evidence="3" id="KW-0732">Signal</keyword>
<evidence type="ECO:0000256" key="1">
    <source>
        <dbReference type="ARBA" id="ARBA00004196"/>
    </source>
</evidence>
<dbReference type="InterPro" id="IPR028082">
    <property type="entry name" value="Peripla_BP_I"/>
</dbReference>
<dbReference type="PANTHER" id="PTHR46847:SF1">
    <property type="entry name" value="D-ALLOSE-BINDING PERIPLASMIC PROTEIN-RELATED"/>
    <property type="match status" value="1"/>
</dbReference>
<accession>A0A0R2HCI2</accession>
<keyword evidence="6" id="KW-1185">Reference proteome</keyword>
<feature type="domain" description="Periplasmic binding protein" evidence="4">
    <location>
        <begin position="54"/>
        <end position="303"/>
    </location>
</feature>
<gene>
    <name evidence="5" type="ORF">IV49_GL001561</name>
</gene>
<dbReference type="Pfam" id="PF13407">
    <property type="entry name" value="Peripla_BP_4"/>
    <property type="match status" value="1"/>
</dbReference>
<comment type="subcellular location">
    <subcellularLocation>
        <location evidence="1">Cell envelope</location>
    </subcellularLocation>
</comment>
<organism evidence="5 6">
    <name type="scientific">Kandleria vitulina DSM 20405</name>
    <dbReference type="NCBI Taxonomy" id="1410657"/>
    <lineage>
        <taxon>Bacteria</taxon>
        <taxon>Bacillati</taxon>
        <taxon>Bacillota</taxon>
        <taxon>Erysipelotrichia</taxon>
        <taxon>Erysipelotrichales</taxon>
        <taxon>Coprobacillaceae</taxon>
        <taxon>Kandleria</taxon>
    </lineage>
</organism>
<dbReference type="PANTHER" id="PTHR46847">
    <property type="entry name" value="D-ALLOSE-BINDING PERIPLASMIC PROTEIN-RELATED"/>
    <property type="match status" value="1"/>
</dbReference>
<protein>
    <submittedName>
        <fullName evidence="5">D-ribose-binding protein</fullName>
    </submittedName>
</protein>
<evidence type="ECO:0000313" key="5">
    <source>
        <dbReference type="EMBL" id="KRN47402.1"/>
    </source>
</evidence>
<sequence>MTYNNEKKRGNVMKKRSGLIGLSFVIAITAGLYAFVVNNPIHAHQHRIGETYMTMNNTFYDAIHEEVKKITDEHNDILITRDPLLSVEKQLEQLDHFEQQHIDVLIINPVDGNDDRIINKLKELKRKGISIIVVDSQLKEDQFIDCTILSDNYNAGVLCAKDMMKNIKSAKILLLEHLAALSAVDRIKGFTDTINNHPEYQIIDREDCSGQTEIAMPKMKAMIERHSHFDVLMALNDPSALGALAAIEEAKSHQSFMVYSVDGSPDMKKLINDTNGRYYTAAQSPLMMGKKAANNAYRLIKKKNVSAKVIVPVSLVGKNNISDYDLSGWQ</sequence>
<dbReference type="CDD" id="cd19971">
    <property type="entry name" value="PBP1_ABC_sugar_binding-like"/>
    <property type="match status" value="1"/>
</dbReference>
<dbReference type="GO" id="GO:0030313">
    <property type="term" value="C:cell envelope"/>
    <property type="evidence" value="ECO:0007669"/>
    <property type="project" value="UniProtKB-SubCell"/>
</dbReference>
<dbReference type="InterPro" id="IPR025997">
    <property type="entry name" value="SBP_2_dom"/>
</dbReference>
<comment type="caution">
    <text evidence="5">The sequence shown here is derived from an EMBL/GenBank/DDBJ whole genome shotgun (WGS) entry which is preliminary data.</text>
</comment>
<dbReference type="Proteomes" id="UP000051841">
    <property type="component" value="Unassembled WGS sequence"/>
</dbReference>
<dbReference type="Gene3D" id="3.40.50.2300">
    <property type="match status" value="2"/>
</dbReference>
<name>A0A0R2HCI2_9FIRM</name>
<evidence type="ECO:0000256" key="2">
    <source>
        <dbReference type="ARBA" id="ARBA00007639"/>
    </source>
</evidence>
<dbReference type="AlphaFoldDB" id="A0A0R2HCI2"/>
<evidence type="ECO:0000259" key="4">
    <source>
        <dbReference type="Pfam" id="PF13407"/>
    </source>
</evidence>
<dbReference type="PATRIC" id="fig|1410657.5.peg.1611"/>
<dbReference type="SUPFAM" id="SSF53822">
    <property type="entry name" value="Periplasmic binding protein-like I"/>
    <property type="match status" value="1"/>
</dbReference>
<evidence type="ECO:0000256" key="3">
    <source>
        <dbReference type="ARBA" id="ARBA00022729"/>
    </source>
</evidence>
<reference evidence="5 6" key="1">
    <citation type="journal article" date="2015" name="Genome Announc.">
        <title>Expanding the biotechnology potential of lactobacilli through comparative genomics of 213 strains and associated genera.</title>
        <authorList>
            <person name="Sun Z."/>
            <person name="Harris H.M."/>
            <person name="McCann A."/>
            <person name="Guo C."/>
            <person name="Argimon S."/>
            <person name="Zhang W."/>
            <person name="Yang X."/>
            <person name="Jeffery I.B."/>
            <person name="Cooney J.C."/>
            <person name="Kagawa T.F."/>
            <person name="Liu W."/>
            <person name="Song Y."/>
            <person name="Salvetti E."/>
            <person name="Wrobel A."/>
            <person name="Rasinkangas P."/>
            <person name="Parkhill J."/>
            <person name="Rea M.C."/>
            <person name="O'Sullivan O."/>
            <person name="Ritari J."/>
            <person name="Douillard F.P."/>
            <person name="Paul Ross R."/>
            <person name="Yang R."/>
            <person name="Briner A.E."/>
            <person name="Felis G.E."/>
            <person name="de Vos W.M."/>
            <person name="Barrangou R."/>
            <person name="Klaenhammer T.R."/>
            <person name="Caufield P.W."/>
            <person name="Cui Y."/>
            <person name="Zhang H."/>
            <person name="O'Toole P.W."/>
        </authorList>
    </citation>
    <scope>NUCLEOTIDE SEQUENCE [LARGE SCALE GENOMIC DNA]</scope>
    <source>
        <strain evidence="5 6">DSM 20405</strain>
    </source>
</reference>
<comment type="similarity">
    <text evidence="2">Belongs to the bacterial solute-binding protein 2 family.</text>
</comment>
<proteinExistence type="inferred from homology"/>
<evidence type="ECO:0000313" key="6">
    <source>
        <dbReference type="Proteomes" id="UP000051841"/>
    </source>
</evidence>
<dbReference type="GO" id="GO:0030246">
    <property type="term" value="F:carbohydrate binding"/>
    <property type="evidence" value="ECO:0007669"/>
    <property type="project" value="UniProtKB-ARBA"/>
</dbReference>
<dbReference type="EMBL" id="JQBL01000047">
    <property type="protein sequence ID" value="KRN47402.1"/>
    <property type="molecule type" value="Genomic_DNA"/>
</dbReference>